<evidence type="ECO:0000256" key="2">
    <source>
        <dbReference type="SAM" id="MobiDB-lite"/>
    </source>
</evidence>
<dbReference type="InterPro" id="IPR014004">
    <property type="entry name" value="Transpt-assoc_nodulatn_dom_bac"/>
</dbReference>
<evidence type="ECO:0000256" key="1">
    <source>
        <dbReference type="ARBA" id="ARBA00022729"/>
    </source>
</evidence>
<dbReference type="AlphaFoldDB" id="A0AAN0Y0T6"/>
<gene>
    <name evidence="5" type="ORF">BA890_02060</name>
</gene>
<accession>A0AAN0Y0T6</accession>
<dbReference type="KEGG" id="vna:PN96_11270"/>
<evidence type="ECO:0000313" key="6">
    <source>
        <dbReference type="Proteomes" id="UP000092741"/>
    </source>
</evidence>
<feature type="region of interest" description="Disordered" evidence="2">
    <location>
        <begin position="193"/>
        <end position="213"/>
    </location>
</feature>
<evidence type="ECO:0000313" key="5">
    <source>
        <dbReference type="EMBL" id="ANQ11619.1"/>
    </source>
</evidence>
<sequence>MLRSLILLLTVFNLSGCAGLFIAGAATTANIVTDTRTTKQIWQDNNIEFEVAAIGNKQPFKGQARVFASSYNGTVVLMGQAPTQDLISDLEKRTRAVTGVKVIHNQMKQKEPLTVTQISNDSWITTKVKSSLLTDEQLNAVKVKVITEDSEVFLFGYVTEAQSQRAIEIARNVSGVKQVINGFQYGKTEPVEVDLPNSGTQPIQSDTDEDNEENVEVFTITQ</sequence>
<dbReference type="Pfam" id="PF04972">
    <property type="entry name" value="BON"/>
    <property type="match status" value="2"/>
</dbReference>
<proteinExistence type="predicted"/>
<feature type="domain" description="BON" evidence="4">
    <location>
        <begin position="43"/>
        <end position="111"/>
    </location>
</feature>
<reference evidence="5 6" key="1">
    <citation type="submission" date="2016-07" db="EMBL/GenBank/DDBJ databases">
        <title>Developing Vibrio natriegens as a novel, fast-growing host for biotechnology.</title>
        <authorList>
            <person name="Weinstock M.T."/>
            <person name="Hesek E.D."/>
            <person name="Wilson C.M."/>
            <person name="Gibson D.G."/>
        </authorList>
    </citation>
    <scope>NUCLEOTIDE SEQUENCE [LARGE SCALE GENOMIC DNA]</scope>
    <source>
        <strain evidence="5 6">ATCC 14048</strain>
    </source>
</reference>
<feature type="chain" id="PRO_5042922770" evidence="3">
    <location>
        <begin position="26"/>
        <end position="222"/>
    </location>
</feature>
<dbReference type="EMBL" id="CP016345">
    <property type="protein sequence ID" value="ANQ11619.1"/>
    <property type="molecule type" value="Genomic_DNA"/>
</dbReference>
<dbReference type="InterPro" id="IPR051686">
    <property type="entry name" value="Lipoprotein_DolP"/>
</dbReference>
<dbReference type="SMART" id="SM00749">
    <property type="entry name" value="BON"/>
    <property type="match status" value="2"/>
</dbReference>
<keyword evidence="6" id="KW-1185">Reference proteome</keyword>
<dbReference type="GeneID" id="70913388"/>
<feature type="signal peptide" evidence="3">
    <location>
        <begin position="1"/>
        <end position="25"/>
    </location>
</feature>
<dbReference type="InterPro" id="IPR007055">
    <property type="entry name" value="BON_dom"/>
</dbReference>
<dbReference type="PANTHER" id="PTHR34606:SF4">
    <property type="entry name" value="OUTER MEMBRANE LIPOPROTEIN DOLP"/>
    <property type="match status" value="1"/>
</dbReference>
<protein>
    <submittedName>
        <fullName evidence="5">Hemolysin</fullName>
    </submittedName>
</protein>
<evidence type="ECO:0000259" key="4">
    <source>
        <dbReference type="PROSITE" id="PS50914"/>
    </source>
</evidence>
<keyword evidence="1 3" id="KW-0732">Signal</keyword>
<dbReference type="PROSITE" id="PS50914">
    <property type="entry name" value="BON"/>
    <property type="match status" value="2"/>
</dbReference>
<dbReference type="RefSeq" id="WP_020335878.1">
    <property type="nucleotide sequence ID" value="NZ_ATFJ01000038.1"/>
</dbReference>
<feature type="domain" description="BON" evidence="4">
    <location>
        <begin position="120"/>
        <end position="187"/>
    </location>
</feature>
<dbReference type="PANTHER" id="PTHR34606">
    <property type="entry name" value="BON DOMAIN-CONTAINING PROTEIN"/>
    <property type="match status" value="1"/>
</dbReference>
<name>A0AAN0Y0T6_VIBNA</name>
<organism evidence="5 6">
    <name type="scientific">Vibrio natriegens NBRC 15636 = ATCC 14048 = DSM 759</name>
    <dbReference type="NCBI Taxonomy" id="1219067"/>
    <lineage>
        <taxon>Bacteria</taxon>
        <taxon>Pseudomonadati</taxon>
        <taxon>Pseudomonadota</taxon>
        <taxon>Gammaproteobacteria</taxon>
        <taxon>Vibrionales</taxon>
        <taxon>Vibrionaceae</taxon>
        <taxon>Vibrio</taxon>
    </lineage>
</organism>
<dbReference type="Proteomes" id="UP000092741">
    <property type="component" value="Chromosome 1"/>
</dbReference>
<dbReference type="Gene3D" id="3.30.1340.30">
    <property type="match status" value="1"/>
</dbReference>
<evidence type="ECO:0000256" key="3">
    <source>
        <dbReference type="SAM" id="SignalP"/>
    </source>
</evidence>